<dbReference type="EMBL" id="HF935907">
    <property type="protein sequence ID" value="CCX32895.1"/>
    <property type="molecule type" value="Genomic_DNA"/>
</dbReference>
<dbReference type="OrthoDB" id="17366at2759"/>
<evidence type="ECO:0000256" key="1">
    <source>
        <dbReference type="ARBA" id="ARBA00004477"/>
    </source>
</evidence>
<feature type="transmembrane region" description="Helical" evidence="8">
    <location>
        <begin position="74"/>
        <end position="100"/>
    </location>
</feature>
<proteinExistence type="predicted"/>
<dbReference type="STRING" id="1076935.U4LTK1"/>
<evidence type="ECO:0000313" key="10">
    <source>
        <dbReference type="Proteomes" id="UP000018144"/>
    </source>
</evidence>
<accession>U4LTK1</accession>
<comment type="subcellular location">
    <subcellularLocation>
        <location evidence="1">Endoplasmic reticulum membrane</location>
        <topology evidence="1">Multi-pass membrane protein</topology>
    </subcellularLocation>
</comment>
<evidence type="ECO:0000256" key="8">
    <source>
        <dbReference type="SAM" id="Phobius"/>
    </source>
</evidence>
<keyword evidence="5" id="KW-0256">Endoplasmic reticulum</keyword>
<comment type="pathway">
    <text evidence="2">Glycolipid biosynthesis; glycosylphosphatidylinositol-anchor biosynthesis.</text>
</comment>
<keyword evidence="4 8" id="KW-0812">Transmembrane</keyword>
<evidence type="ECO:0000256" key="5">
    <source>
        <dbReference type="ARBA" id="ARBA00022824"/>
    </source>
</evidence>
<organism evidence="9 10">
    <name type="scientific">Pyronema omphalodes (strain CBS 100304)</name>
    <name type="common">Pyronema confluens</name>
    <dbReference type="NCBI Taxonomy" id="1076935"/>
    <lineage>
        <taxon>Eukaryota</taxon>
        <taxon>Fungi</taxon>
        <taxon>Dikarya</taxon>
        <taxon>Ascomycota</taxon>
        <taxon>Pezizomycotina</taxon>
        <taxon>Pezizomycetes</taxon>
        <taxon>Pezizales</taxon>
        <taxon>Pyronemataceae</taxon>
        <taxon>Pyronema</taxon>
    </lineage>
</organism>
<dbReference type="UniPathway" id="UPA00196"/>
<keyword evidence="3" id="KW-0337">GPI-anchor biosynthesis</keyword>
<feature type="transmembrane region" description="Helical" evidence="8">
    <location>
        <begin position="112"/>
        <end position="130"/>
    </location>
</feature>
<dbReference type="OMA" id="WQRWPVT"/>
<dbReference type="InterPro" id="IPR009580">
    <property type="entry name" value="GPI_biosynthesis_protein_Pig-F"/>
</dbReference>
<feature type="transmembrane region" description="Helical" evidence="8">
    <location>
        <begin position="150"/>
        <end position="170"/>
    </location>
</feature>
<evidence type="ECO:0000313" key="9">
    <source>
        <dbReference type="EMBL" id="CCX32895.1"/>
    </source>
</evidence>
<keyword evidence="6 8" id="KW-1133">Transmembrane helix</keyword>
<evidence type="ECO:0000256" key="2">
    <source>
        <dbReference type="ARBA" id="ARBA00004687"/>
    </source>
</evidence>
<keyword evidence="7 8" id="KW-0472">Membrane</keyword>
<reference evidence="9 10" key="1">
    <citation type="journal article" date="2013" name="PLoS Genet.">
        <title>The genome and development-dependent transcriptomes of Pyronema confluens: a window into fungal evolution.</title>
        <authorList>
            <person name="Traeger S."/>
            <person name="Altegoer F."/>
            <person name="Freitag M."/>
            <person name="Gabaldon T."/>
            <person name="Kempken F."/>
            <person name="Kumar A."/>
            <person name="Marcet-Houben M."/>
            <person name="Poggeler S."/>
            <person name="Stajich J.E."/>
            <person name="Nowrousian M."/>
        </authorList>
    </citation>
    <scope>NUCLEOTIDE SEQUENCE [LARGE SCALE GENOMIC DNA]</scope>
    <source>
        <strain evidence="10">CBS 100304</strain>
        <tissue evidence="9">Vegetative mycelium</tissue>
    </source>
</reference>
<evidence type="ECO:0000256" key="4">
    <source>
        <dbReference type="ARBA" id="ARBA00022692"/>
    </source>
</evidence>
<protein>
    <submittedName>
        <fullName evidence="9">Similar to Glycosylphosphatidylinositol anchor biosynthesis protein 11 acc. no. Q871U9</fullName>
    </submittedName>
</protein>
<evidence type="ECO:0000256" key="7">
    <source>
        <dbReference type="ARBA" id="ARBA00023136"/>
    </source>
</evidence>
<keyword evidence="10" id="KW-1185">Reference proteome</keyword>
<dbReference type="eggNOG" id="KOG3144">
    <property type="taxonomic scope" value="Eukaryota"/>
</dbReference>
<dbReference type="AlphaFoldDB" id="U4LTK1"/>
<dbReference type="GO" id="GO:0005789">
    <property type="term" value="C:endoplasmic reticulum membrane"/>
    <property type="evidence" value="ECO:0007669"/>
    <property type="project" value="UniProtKB-SubCell"/>
</dbReference>
<name>U4LTK1_PYROM</name>
<evidence type="ECO:0000256" key="6">
    <source>
        <dbReference type="ARBA" id="ARBA00022989"/>
    </source>
</evidence>
<gene>
    <name evidence="9" type="ORF">PCON_13746</name>
</gene>
<dbReference type="GO" id="GO:0006506">
    <property type="term" value="P:GPI anchor biosynthetic process"/>
    <property type="evidence" value="ECO:0007669"/>
    <property type="project" value="UniProtKB-UniPathway"/>
</dbReference>
<feature type="transmembrane region" description="Helical" evidence="8">
    <location>
        <begin position="182"/>
        <end position="201"/>
    </location>
</feature>
<sequence length="208" mass="22112">MPSAINTMSTHLHTAGLGSILAFYLPSLIETPASTLINTLPLLTLAQSAYLLTSQLTSIKKKKKSTPAPSISSSFTPLFVSIFFAGTAGTFVLFSLLVLFGAPITSHLPDTALTAAHMSMLAVLPLVFQLGVDGERWREVLACQAPIDEAFLGAMGMAIGAWAGAIPIPLDWDREWQKWPVTILVGAYGGYLVGKTVGSVFKGAKMPF</sequence>
<evidence type="ECO:0000256" key="3">
    <source>
        <dbReference type="ARBA" id="ARBA00022502"/>
    </source>
</evidence>
<dbReference type="Proteomes" id="UP000018144">
    <property type="component" value="Unassembled WGS sequence"/>
</dbReference>
<dbReference type="Pfam" id="PF06699">
    <property type="entry name" value="PIG-F"/>
    <property type="match status" value="1"/>
</dbReference>